<feature type="compositionally biased region" description="Low complexity" evidence="1">
    <location>
        <begin position="124"/>
        <end position="157"/>
    </location>
</feature>
<evidence type="ECO:0000256" key="1">
    <source>
        <dbReference type="SAM" id="MobiDB-lite"/>
    </source>
</evidence>
<feature type="region of interest" description="Disordered" evidence="1">
    <location>
        <begin position="104"/>
        <end position="218"/>
    </location>
</feature>
<evidence type="ECO:0000313" key="3">
    <source>
        <dbReference type="Proteomes" id="UP001319080"/>
    </source>
</evidence>
<gene>
    <name evidence="2" type="ORF">KK062_14035</name>
</gene>
<feature type="compositionally biased region" description="Polar residues" evidence="1">
    <location>
        <begin position="104"/>
        <end position="121"/>
    </location>
</feature>
<evidence type="ECO:0000313" key="2">
    <source>
        <dbReference type="EMBL" id="MBT1709357.1"/>
    </source>
</evidence>
<reference evidence="2 3" key="1">
    <citation type="submission" date="2021-05" db="EMBL/GenBank/DDBJ databases">
        <title>A Polyphasic approach of four new species of the genus Ohtaekwangia: Ohtaekwangia histidinii sp. nov., Ohtaekwangia cretensis sp. nov., Ohtaekwangia indiensis sp. nov., Ohtaekwangia reichenbachii sp. nov. from diverse environment.</title>
        <authorList>
            <person name="Octaviana S."/>
        </authorList>
    </citation>
    <scope>NUCLEOTIDE SEQUENCE [LARGE SCALE GENOMIC DNA]</scope>
    <source>
        <strain evidence="2 3">PWU5</strain>
    </source>
</reference>
<dbReference type="EMBL" id="JAHESE010000012">
    <property type="protein sequence ID" value="MBT1709357.1"/>
    <property type="molecule type" value="Genomic_DNA"/>
</dbReference>
<dbReference type="Proteomes" id="UP001319080">
    <property type="component" value="Unassembled WGS sequence"/>
</dbReference>
<organism evidence="2 3">
    <name type="scientific">Dawidia cretensis</name>
    <dbReference type="NCBI Taxonomy" id="2782350"/>
    <lineage>
        <taxon>Bacteria</taxon>
        <taxon>Pseudomonadati</taxon>
        <taxon>Bacteroidota</taxon>
        <taxon>Cytophagia</taxon>
        <taxon>Cytophagales</taxon>
        <taxon>Chryseotaleaceae</taxon>
        <taxon>Dawidia</taxon>
    </lineage>
</organism>
<dbReference type="AlphaFoldDB" id="A0AAP2E0F7"/>
<keyword evidence="3" id="KW-1185">Reference proteome</keyword>
<name>A0AAP2E0F7_9BACT</name>
<accession>A0AAP2E0F7</accession>
<comment type="caution">
    <text evidence="2">The sequence shown here is derived from an EMBL/GenBank/DDBJ whole genome shotgun (WGS) entry which is preliminary data.</text>
</comment>
<sequence length="300" mass="33013">MALERDLELLDRYIANGLKGEEKAAFEQQLNADPELSREYTLQQSIAEGIRQARRVQLKAMLNAIPVPAATGGEAVLAKTLTGLLVAGAIGAGVYLYLKPGNDSTATVQQESPVTETQPESVVTPDTAPATETPAAPTAEQHETVTAPAPTEQAPATNKTARPKDTAAAVPQEPAMAKPNVTVFDPSEEAGNTAPHEDGSLRESSNEPKNGKSKIEVRTDNNNKKYTFHYQFKEGKLYLYGSFEKNLYEIMEFFSDNKRTVFLFYKESYYLLNEESEKIRPLTPISDPVLLKKLTDYRGK</sequence>
<protein>
    <submittedName>
        <fullName evidence="2">Uncharacterized protein</fullName>
    </submittedName>
</protein>
<feature type="compositionally biased region" description="Basic and acidic residues" evidence="1">
    <location>
        <begin position="195"/>
        <end position="218"/>
    </location>
</feature>
<dbReference type="RefSeq" id="WP_254084932.1">
    <property type="nucleotide sequence ID" value="NZ_JAHESE010000012.1"/>
</dbReference>
<proteinExistence type="predicted"/>